<dbReference type="EMBL" id="BROD01000001">
    <property type="protein sequence ID" value="GKX65832.1"/>
    <property type="molecule type" value="Genomic_DNA"/>
</dbReference>
<evidence type="ECO:0000313" key="2">
    <source>
        <dbReference type="Proteomes" id="UP001058074"/>
    </source>
</evidence>
<comment type="caution">
    <text evidence="1">The sequence shown here is derived from an EMBL/GenBank/DDBJ whole genome shotgun (WGS) entry which is preliminary data.</text>
</comment>
<accession>A0ACB5R9M6</accession>
<gene>
    <name evidence="1" type="ORF">rsdtw13_10900</name>
</gene>
<proteinExistence type="predicted"/>
<organism evidence="1 2">
    <name type="scientific">Inconstantimicrobium mannanitabidum</name>
    <dbReference type="NCBI Taxonomy" id="1604901"/>
    <lineage>
        <taxon>Bacteria</taxon>
        <taxon>Bacillati</taxon>
        <taxon>Bacillota</taxon>
        <taxon>Clostridia</taxon>
        <taxon>Eubacteriales</taxon>
        <taxon>Clostridiaceae</taxon>
        <taxon>Inconstantimicrobium</taxon>
    </lineage>
</organism>
<reference evidence="1" key="1">
    <citation type="journal article" date="2025" name="Int. J. Syst. Evol. Microbiol.">
        <title>Inconstantimicrobium mannanitabidum sp. nov., a novel member of the family Clostridiaceae isolated from anoxic soil under the treatment of reductive soil disinfestation.</title>
        <authorList>
            <person name="Ueki A."/>
            <person name="Tonouchi A."/>
            <person name="Honma S."/>
            <person name="Kaku N."/>
            <person name="Ueki K."/>
        </authorList>
    </citation>
    <scope>NUCLEOTIDE SEQUENCE</scope>
    <source>
        <strain evidence="1">TW13</strain>
    </source>
</reference>
<name>A0ACB5R9M6_9CLOT</name>
<evidence type="ECO:0000313" key="1">
    <source>
        <dbReference type="EMBL" id="GKX65832.1"/>
    </source>
</evidence>
<keyword evidence="2" id="KW-1185">Reference proteome</keyword>
<protein>
    <submittedName>
        <fullName evidence="1">Uncharacterized protein</fullName>
    </submittedName>
</protein>
<sequence>MTDDEYEQMAIISIRNYLNKDFTDDEIKTQFGLAMKLLVEKMKINPNRDKSVIQLNQGSRSVSFDNSYSVMDNDVKILLPRPYLRMC</sequence>
<dbReference type="Proteomes" id="UP001058074">
    <property type="component" value="Unassembled WGS sequence"/>
</dbReference>